<comment type="caution">
    <text evidence="1">The sequence shown here is derived from an EMBL/GenBank/DDBJ whole genome shotgun (WGS) entry which is preliminary data.</text>
</comment>
<gene>
    <name evidence="1" type="ORF">OIH86_03575</name>
</gene>
<proteinExistence type="predicted"/>
<dbReference type="InterPro" id="IPR012337">
    <property type="entry name" value="RNaseH-like_sf"/>
</dbReference>
<dbReference type="RefSeq" id="WP_264141638.1">
    <property type="nucleotide sequence ID" value="NZ_JAOYEY010000023.1"/>
</dbReference>
<accession>A0ABT3DCD9</accession>
<dbReference type="InterPro" id="IPR036397">
    <property type="entry name" value="RNaseH_sf"/>
</dbReference>
<organism evidence="1 2">
    <name type="scientific">Metabacillus halosaccharovorans</name>
    <dbReference type="NCBI Taxonomy" id="930124"/>
    <lineage>
        <taxon>Bacteria</taxon>
        <taxon>Bacillati</taxon>
        <taxon>Bacillota</taxon>
        <taxon>Bacilli</taxon>
        <taxon>Bacillales</taxon>
        <taxon>Bacillaceae</taxon>
        <taxon>Metabacillus</taxon>
    </lineage>
</organism>
<sequence>MRFVGIDPSTKTGFVALDEHGEVLVQKELTGVGSVDPKRMRTMIVEIMSHIKEDDVIAIEGFGFASQQAVQNGGIGWGIRMALDGRKLNYIEVAPNALKKYVNVSGWMGEKGKKQRLTGPQKKKAVMNAVLDHFGFKHKSDNVTDAYILAQIAMSYFVALETESISLPIYQAQVIDTIFNPPEKKKKAAK</sequence>
<dbReference type="Proteomes" id="UP001526147">
    <property type="component" value="Unassembled WGS sequence"/>
</dbReference>
<dbReference type="SUPFAM" id="SSF53098">
    <property type="entry name" value="Ribonuclease H-like"/>
    <property type="match status" value="1"/>
</dbReference>
<evidence type="ECO:0000313" key="1">
    <source>
        <dbReference type="EMBL" id="MCV9884720.1"/>
    </source>
</evidence>
<dbReference type="EMBL" id="JAOYEY010000023">
    <property type="protein sequence ID" value="MCV9884720.1"/>
    <property type="molecule type" value="Genomic_DNA"/>
</dbReference>
<reference evidence="1 2" key="1">
    <citation type="submission" date="2022-10" db="EMBL/GenBank/DDBJ databases">
        <title>Draft genome assembly of moderately radiation resistant bacterium Metabacillus halosaccharovorans.</title>
        <authorList>
            <person name="Pal S."/>
            <person name="Gopinathan A."/>
        </authorList>
    </citation>
    <scope>NUCLEOTIDE SEQUENCE [LARGE SCALE GENOMIC DNA]</scope>
    <source>
        <strain evidence="1 2">VITHBRA001</strain>
    </source>
</reference>
<dbReference type="Gene3D" id="3.30.420.10">
    <property type="entry name" value="Ribonuclease H-like superfamily/Ribonuclease H"/>
    <property type="match status" value="1"/>
</dbReference>
<evidence type="ECO:0000313" key="2">
    <source>
        <dbReference type="Proteomes" id="UP001526147"/>
    </source>
</evidence>
<keyword evidence="2" id="KW-1185">Reference proteome</keyword>
<protein>
    <submittedName>
        <fullName evidence="1">Uncharacterized protein</fullName>
    </submittedName>
</protein>
<name>A0ABT3DCD9_9BACI</name>